<comment type="caution">
    <text evidence="3">The sequence shown here is derived from an EMBL/GenBank/DDBJ whole genome shotgun (WGS) entry which is preliminary data.</text>
</comment>
<evidence type="ECO:0000313" key="3">
    <source>
        <dbReference type="EMBL" id="GAF75632.1"/>
    </source>
</evidence>
<evidence type="ECO:0000256" key="1">
    <source>
        <dbReference type="ARBA" id="ARBA00022801"/>
    </source>
</evidence>
<feature type="non-terminal residue" evidence="3">
    <location>
        <position position="119"/>
    </location>
</feature>
<dbReference type="AlphaFoldDB" id="X0SIC2"/>
<sequence length="119" mass="13869">MIRAFIAIELKNKITIENINSFSSRMKQNQPNIKLVKPENLHMTVKFLGNISESLASQIYNSLKQEINEDMFTGKTFNYKLKGVGQFRKFSVIWVKLIGEIPFLQQVKVSIENILFERM</sequence>
<gene>
    <name evidence="3" type="ORF">S01H1_05715</name>
</gene>
<dbReference type="InterPro" id="IPR014051">
    <property type="entry name" value="Phosphoesterase_HXTX"/>
</dbReference>
<keyword evidence="1" id="KW-0378">Hydrolase</keyword>
<feature type="domain" description="Phosphoesterase HXTX" evidence="2">
    <location>
        <begin position="17"/>
        <end position="94"/>
    </location>
</feature>
<protein>
    <recommendedName>
        <fullName evidence="2">Phosphoesterase HXTX domain-containing protein</fullName>
    </recommendedName>
</protein>
<evidence type="ECO:0000259" key="2">
    <source>
        <dbReference type="Pfam" id="PF02834"/>
    </source>
</evidence>
<dbReference type="SUPFAM" id="SSF55144">
    <property type="entry name" value="LigT-like"/>
    <property type="match status" value="1"/>
</dbReference>
<dbReference type="Gene3D" id="3.90.1140.10">
    <property type="entry name" value="Cyclic phosphodiesterase"/>
    <property type="match status" value="1"/>
</dbReference>
<accession>X0SIC2</accession>
<name>X0SIC2_9ZZZZ</name>
<dbReference type="GO" id="GO:0004113">
    <property type="term" value="F:2',3'-cyclic-nucleotide 3'-phosphodiesterase activity"/>
    <property type="evidence" value="ECO:0007669"/>
    <property type="project" value="InterPro"/>
</dbReference>
<reference evidence="3" key="1">
    <citation type="journal article" date="2014" name="Front. Microbiol.">
        <title>High frequency of phylogenetically diverse reductive dehalogenase-homologous genes in deep subseafloor sedimentary metagenomes.</title>
        <authorList>
            <person name="Kawai M."/>
            <person name="Futagami T."/>
            <person name="Toyoda A."/>
            <person name="Takaki Y."/>
            <person name="Nishi S."/>
            <person name="Hori S."/>
            <person name="Arai W."/>
            <person name="Tsubouchi T."/>
            <person name="Morono Y."/>
            <person name="Uchiyama I."/>
            <person name="Ito T."/>
            <person name="Fujiyama A."/>
            <person name="Inagaki F."/>
            <person name="Takami H."/>
        </authorList>
    </citation>
    <scope>NUCLEOTIDE SEQUENCE</scope>
    <source>
        <strain evidence="3">Expedition CK06-06</strain>
    </source>
</reference>
<dbReference type="GO" id="GO:0008664">
    <property type="term" value="F:RNA 2',3'-cyclic 3'-phosphodiesterase activity"/>
    <property type="evidence" value="ECO:0007669"/>
    <property type="project" value="InterPro"/>
</dbReference>
<dbReference type="EMBL" id="BARS01002972">
    <property type="protein sequence ID" value="GAF75632.1"/>
    <property type="molecule type" value="Genomic_DNA"/>
</dbReference>
<proteinExistence type="predicted"/>
<dbReference type="PANTHER" id="PTHR35561">
    <property type="entry name" value="RNA 2',3'-CYCLIC PHOSPHODIESTERASE"/>
    <property type="match status" value="1"/>
</dbReference>
<dbReference type="NCBIfam" id="TIGR02258">
    <property type="entry name" value="2_5_ligase"/>
    <property type="match status" value="1"/>
</dbReference>
<organism evidence="3">
    <name type="scientific">marine sediment metagenome</name>
    <dbReference type="NCBI Taxonomy" id="412755"/>
    <lineage>
        <taxon>unclassified sequences</taxon>
        <taxon>metagenomes</taxon>
        <taxon>ecological metagenomes</taxon>
    </lineage>
</organism>
<dbReference type="InterPro" id="IPR009097">
    <property type="entry name" value="Cyclic_Pdiesterase"/>
</dbReference>
<dbReference type="InterPro" id="IPR004175">
    <property type="entry name" value="RNA_CPDase"/>
</dbReference>
<dbReference type="Pfam" id="PF02834">
    <property type="entry name" value="LigT_PEase"/>
    <property type="match status" value="1"/>
</dbReference>
<dbReference type="PANTHER" id="PTHR35561:SF1">
    <property type="entry name" value="RNA 2',3'-CYCLIC PHOSPHODIESTERASE"/>
    <property type="match status" value="1"/>
</dbReference>